<feature type="region of interest" description="Disordered" evidence="4">
    <location>
        <begin position="1"/>
        <end position="43"/>
    </location>
</feature>
<evidence type="ECO:0000256" key="4">
    <source>
        <dbReference type="SAM" id="MobiDB-lite"/>
    </source>
</evidence>
<organism evidence="6 7">
    <name type="scientific">Apodemus speciosus</name>
    <name type="common">Large Japanese field mouse</name>
    <dbReference type="NCBI Taxonomy" id="105296"/>
    <lineage>
        <taxon>Eukaryota</taxon>
        <taxon>Metazoa</taxon>
        <taxon>Chordata</taxon>
        <taxon>Craniata</taxon>
        <taxon>Vertebrata</taxon>
        <taxon>Euteleostomi</taxon>
        <taxon>Mammalia</taxon>
        <taxon>Eutheria</taxon>
        <taxon>Euarchontoglires</taxon>
        <taxon>Glires</taxon>
        <taxon>Rodentia</taxon>
        <taxon>Myomorpha</taxon>
        <taxon>Muroidea</taxon>
        <taxon>Muridae</taxon>
        <taxon>Murinae</taxon>
        <taxon>Apodemus</taxon>
    </lineage>
</organism>
<evidence type="ECO:0000256" key="1">
    <source>
        <dbReference type="ARBA" id="ARBA00007738"/>
    </source>
</evidence>
<keyword evidence="2" id="KW-0833">Ubl conjugation pathway</keyword>
<dbReference type="InterPro" id="IPR001607">
    <property type="entry name" value="Znf_UBP"/>
</dbReference>
<dbReference type="PANTHER" id="PTHR10625:SF21">
    <property type="entry name" value="HISTONE DEACETYLASE 6"/>
    <property type="match status" value="1"/>
</dbReference>
<dbReference type="Gene3D" id="3.30.40.10">
    <property type="entry name" value="Zinc/RING finger domain, C3HC4 (zinc finger)"/>
    <property type="match status" value="1"/>
</dbReference>
<comment type="caution">
    <text evidence="6">The sequence shown here is derived from an EMBL/GenBank/DDBJ whole genome shotgun (WGS) entry which is preliminary data.</text>
</comment>
<dbReference type="SMART" id="SM00290">
    <property type="entry name" value="ZnF_UBP"/>
    <property type="match status" value="1"/>
</dbReference>
<accession>A0ABQ0FTP5</accession>
<dbReference type="PROSITE" id="PS50271">
    <property type="entry name" value="ZF_UBP"/>
    <property type="match status" value="1"/>
</dbReference>
<keyword evidence="3" id="KW-0863">Zinc-finger</keyword>
<proteinExistence type="inferred from homology"/>
<protein>
    <submittedName>
        <fullName evidence="6">Histone deacetylase 6</fullName>
    </submittedName>
</protein>
<dbReference type="InterPro" id="IPR023696">
    <property type="entry name" value="Ureohydrolase_dom_sf"/>
</dbReference>
<keyword evidence="3" id="KW-0479">Metal-binding</keyword>
<feature type="region of interest" description="Disordered" evidence="4">
    <location>
        <begin position="820"/>
        <end position="843"/>
    </location>
</feature>
<dbReference type="InterPro" id="IPR013083">
    <property type="entry name" value="Znf_RING/FYVE/PHD"/>
</dbReference>
<sequence length="1110" mass="120737">MTSTGQDTSTRQRKSRHNPPSPLQDSSATLKRGGKKCAIPHSSPNLAEVKKKGKMKKLRQPAEEDIIVGLQGLDLHPETRVPVGTGLVFDEQLNDFHCPWDDSFPENPERLHAIKEQLMLEGLLGRCVSFQARFAEKEELTLVHSLEYIDLMETTQYMNEGELRVLAGTYDSVYLHPNSYSCACLATGSVLRLVDAVMGAEIRNGMAVIRPPGHHAQRSLMDGYCMFNHLAVAARYAQKKHRIQRIVIVDWDVHHGQGIQFIFDQDPSPWLVLYFSIHRYEHGRFWPHLKASNWSATGFGQGQGYTINVPWNQVGMRDADYVAAFLHILLPVAFEFQPQLVLVAAGFDALHGDPKGEMSATPAGFAHLTHLLMGLAGGKLILSLEGGYNLHALAKGVSASLHTLLGDPCPMLESPVAPCASAQTSISCTLEALEPFWEVLERSVEPQEEDEVGEDMLEEEEEEGRWEAAALPMETWPLLQNRTGLVYDERMMSHCNLWDNAEYVERLRATEKMKTRDLHREGANFDSIYICPSTFACAQLATGSACRLVEAVLSGEVLNGIAIVRPPGHHAEPDAACGFCFFNSVAVAARHAQAIAGRALRILIVDWDVHHGNGTQHIFEDDPSVLYVSLHRYDRGTFFPMGDEGASSRVGRAAGTGFTVNVPWNGPRMGDADYLAAWHRLVLPIAYEFNPELVLISAGFDAAQGDPLGGCQVTPEGYAHLTHLLMGLAGGRIVLILEGGYNLASISESMAACTHSLLGDPPPQLTLLRPPQSGALASISETTQVHRKYWRSLRLMKMEDKEECCSSRLVLKMLPRTASPVSTKGMTIPKGRVPEASPRKATAALPAREADLGQAKAKTAQAVLAQGQSSEQAAVGTTLDLATSKETVGGAPTDQCASAAAAENSPHHSTSEAGVGEAQPAPPASHGNKQTAGASPLQGATAQQALELGALSPLELSSSEAEEAPEPEEGLLGEAAGGQDMNSLMLTQAFGDFNVQEVFYAVTPLSWCPHLMAVCPIPAAGLDVSEPCKTCGTLQENWVCLTCYQVYCSRYVNAHMVSHHEASGHPLVLSCVDLSTWCYICQAYVHHEDLQDVKNAAHQNKFGEDMPHSH</sequence>
<feature type="domain" description="UBP-type" evidence="5">
    <location>
        <begin position="1006"/>
        <end position="1104"/>
    </location>
</feature>
<dbReference type="PRINTS" id="PR01270">
    <property type="entry name" value="HDASUPER"/>
</dbReference>
<dbReference type="SUPFAM" id="SSF57850">
    <property type="entry name" value="RING/U-box"/>
    <property type="match status" value="1"/>
</dbReference>
<feature type="region of interest" description="Disordered" evidence="4">
    <location>
        <begin position="886"/>
        <end position="939"/>
    </location>
</feature>
<dbReference type="InterPro" id="IPR023801">
    <property type="entry name" value="His_deacetylse_dom"/>
</dbReference>
<evidence type="ECO:0000256" key="3">
    <source>
        <dbReference type="PROSITE-ProRule" id="PRU00502"/>
    </source>
</evidence>
<reference evidence="6 7" key="1">
    <citation type="submission" date="2024-08" db="EMBL/GenBank/DDBJ databases">
        <title>The draft genome of Apodemus speciosus.</title>
        <authorList>
            <person name="Nabeshima K."/>
            <person name="Suzuki S."/>
            <person name="Onuma M."/>
        </authorList>
    </citation>
    <scope>NUCLEOTIDE SEQUENCE [LARGE SCALE GENOMIC DNA]</scope>
    <source>
        <strain evidence="6">IB14-021</strain>
    </source>
</reference>
<dbReference type="Pfam" id="PF00850">
    <property type="entry name" value="Hist_deacetyl"/>
    <property type="match status" value="2"/>
</dbReference>
<evidence type="ECO:0000313" key="7">
    <source>
        <dbReference type="Proteomes" id="UP001623349"/>
    </source>
</evidence>
<gene>
    <name evidence="6" type="ORF">APTSU1_001785800</name>
</gene>
<dbReference type="PANTHER" id="PTHR10625">
    <property type="entry name" value="HISTONE DEACETYLASE HDAC1-RELATED"/>
    <property type="match status" value="1"/>
</dbReference>
<dbReference type="Gene3D" id="3.40.800.20">
    <property type="entry name" value="Histone deacetylase domain"/>
    <property type="match status" value="2"/>
</dbReference>
<dbReference type="SUPFAM" id="SSF52768">
    <property type="entry name" value="Arginase/deacetylase"/>
    <property type="match status" value="2"/>
</dbReference>
<feature type="compositionally biased region" description="Acidic residues" evidence="4">
    <location>
        <begin position="960"/>
        <end position="971"/>
    </location>
</feature>
<dbReference type="InterPro" id="IPR037138">
    <property type="entry name" value="His_deacetylse_dom_sf"/>
</dbReference>
<feature type="compositionally biased region" description="Polar residues" evidence="4">
    <location>
        <begin position="927"/>
        <end position="939"/>
    </location>
</feature>
<name>A0ABQ0FTP5_APOSI</name>
<evidence type="ECO:0000313" key="6">
    <source>
        <dbReference type="EMBL" id="GAB1302619.1"/>
    </source>
</evidence>
<keyword evidence="7" id="KW-1185">Reference proteome</keyword>
<dbReference type="EMBL" id="BAAFST010000020">
    <property type="protein sequence ID" value="GAB1302619.1"/>
    <property type="molecule type" value="Genomic_DNA"/>
</dbReference>
<feature type="region of interest" description="Disordered" evidence="4">
    <location>
        <begin position="956"/>
        <end position="975"/>
    </location>
</feature>
<evidence type="ECO:0000256" key="2">
    <source>
        <dbReference type="ARBA" id="ARBA00022786"/>
    </source>
</evidence>
<dbReference type="Proteomes" id="UP001623349">
    <property type="component" value="Unassembled WGS sequence"/>
</dbReference>
<comment type="similarity">
    <text evidence="1">Belongs to the histone deacetylase family. HD type 2 subfamily.</text>
</comment>
<keyword evidence="3" id="KW-0862">Zinc</keyword>
<evidence type="ECO:0000259" key="5">
    <source>
        <dbReference type="PROSITE" id="PS50271"/>
    </source>
</evidence>
<dbReference type="InterPro" id="IPR000286">
    <property type="entry name" value="HDACs"/>
</dbReference>
<dbReference type="Pfam" id="PF02148">
    <property type="entry name" value="zf-UBP"/>
    <property type="match status" value="1"/>
</dbReference>